<evidence type="ECO:0000256" key="1">
    <source>
        <dbReference type="SAM" id="Phobius"/>
    </source>
</evidence>
<name>A0ABV3VR83_9BACI</name>
<keyword evidence="1" id="KW-0472">Membrane</keyword>
<keyword evidence="1" id="KW-1133">Transmembrane helix</keyword>
<organism evidence="2 3">
    <name type="scientific">Lysinibacillus xylanilyticus</name>
    <dbReference type="NCBI Taxonomy" id="582475"/>
    <lineage>
        <taxon>Bacteria</taxon>
        <taxon>Bacillati</taxon>
        <taxon>Bacillota</taxon>
        <taxon>Bacilli</taxon>
        <taxon>Bacillales</taxon>
        <taxon>Bacillaceae</taxon>
        <taxon>Lysinibacillus</taxon>
    </lineage>
</organism>
<feature type="transmembrane region" description="Helical" evidence="1">
    <location>
        <begin position="7"/>
        <end position="23"/>
    </location>
</feature>
<keyword evidence="1" id="KW-0812">Transmembrane</keyword>
<reference evidence="2 3" key="1">
    <citation type="submission" date="2024-07" db="EMBL/GenBank/DDBJ databases">
        <title>Characterization of a bacterium isolated from hydrolysated instant sea cucumber by whole-genome sequencing and metabolomics.</title>
        <authorList>
            <person name="Luo X."/>
            <person name="Zhang Z."/>
            <person name="Zheng Z."/>
            <person name="Zhang W."/>
            <person name="Ming T."/>
            <person name="Jiao L."/>
            <person name="Su X."/>
            <person name="Kong F."/>
            <person name="Xu J."/>
        </authorList>
    </citation>
    <scope>NUCLEOTIDE SEQUENCE [LARGE SCALE GENOMIC DNA]</scope>
    <source>
        <strain evidence="2 3">XL-2024</strain>
    </source>
</reference>
<gene>
    <name evidence="2" type="ORF">AB1300_01915</name>
</gene>
<sequence length="89" mass="10277">MFSKLSIIFAVIGAVVLSSSYIYSTYFEILMISGFGLLFISLLLSFGAVFKREQGKIKFLPVLTVFLFSFIITWYDPFQIVRLLTWMKN</sequence>
<feature type="transmembrane region" description="Helical" evidence="1">
    <location>
        <begin position="29"/>
        <end position="50"/>
    </location>
</feature>
<dbReference type="EMBL" id="JBFRHK010000001">
    <property type="protein sequence ID" value="MEX3743884.1"/>
    <property type="molecule type" value="Genomic_DNA"/>
</dbReference>
<accession>A0ABV3VR83</accession>
<dbReference type="Proteomes" id="UP001558534">
    <property type="component" value="Unassembled WGS sequence"/>
</dbReference>
<feature type="transmembrane region" description="Helical" evidence="1">
    <location>
        <begin position="57"/>
        <end position="75"/>
    </location>
</feature>
<keyword evidence="3" id="KW-1185">Reference proteome</keyword>
<evidence type="ECO:0000313" key="2">
    <source>
        <dbReference type="EMBL" id="MEX3743884.1"/>
    </source>
</evidence>
<proteinExistence type="predicted"/>
<evidence type="ECO:0008006" key="4">
    <source>
        <dbReference type="Google" id="ProtNLM"/>
    </source>
</evidence>
<comment type="caution">
    <text evidence="2">The sequence shown here is derived from an EMBL/GenBank/DDBJ whole genome shotgun (WGS) entry which is preliminary data.</text>
</comment>
<protein>
    <recommendedName>
        <fullName evidence="4">DUF3953 domain-containing protein</fullName>
    </recommendedName>
</protein>
<dbReference type="RefSeq" id="WP_368634907.1">
    <property type="nucleotide sequence ID" value="NZ_JBFRHK010000001.1"/>
</dbReference>
<evidence type="ECO:0000313" key="3">
    <source>
        <dbReference type="Proteomes" id="UP001558534"/>
    </source>
</evidence>